<accession>A0A2H0W1S1</accession>
<organism evidence="1 2">
    <name type="scientific">Candidatus Buchananbacteria bacterium CG10_big_fil_rev_8_21_14_0_10_42_9</name>
    <dbReference type="NCBI Taxonomy" id="1974526"/>
    <lineage>
        <taxon>Bacteria</taxon>
        <taxon>Candidatus Buchananiibacteriota</taxon>
    </lineage>
</organism>
<dbReference type="PANTHER" id="PTHR21485:SF6">
    <property type="entry name" value="N-ACYLNEURAMINATE CYTIDYLYLTRANSFERASE-RELATED"/>
    <property type="match status" value="1"/>
</dbReference>
<dbReference type="SUPFAM" id="SSF53448">
    <property type="entry name" value="Nucleotide-diphospho-sugar transferases"/>
    <property type="match status" value="1"/>
</dbReference>
<keyword evidence="1" id="KW-0548">Nucleotidyltransferase</keyword>
<proteinExistence type="predicted"/>
<dbReference type="InterPro" id="IPR029044">
    <property type="entry name" value="Nucleotide-diphossugar_trans"/>
</dbReference>
<dbReference type="InterPro" id="IPR003329">
    <property type="entry name" value="Cytidylyl_trans"/>
</dbReference>
<evidence type="ECO:0000313" key="2">
    <source>
        <dbReference type="Proteomes" id="UP000230935"/>
    </source>
</evidence>
<protein>
    <submittedName>
        <fullName evidence="1">Acylneuraminate cytidylyltransferase</fullName>
    </submittedName>
</protein>
<sequence length="251" mass="28855">MPDQKKYKIIGLIPARAGSKRVKDKNIRPLNSHPMIAYTISAAQASGLFDRIVVSTDSEIIQKIAIYYGADAPFLRPQEFANSTSPDIEWIKHALENIEEKYDIFAILRPTSPFRSADTIRRAYQEFINNQKIDSLRAVELCKQHPGKMWIIEGETMKPLLNQDHLEVAWHAGQYQALPKVYVQNSSLEMAWTKVVDKYNTREGKILGPFLTEGYEGFAVDYKSDWEWLEKMIRTGDVALPKVNKQPFKHQ</sequence>
<dbReference type="EMBL" id="PEZZ01000012">
    <property type="protein sequence ID" value="PIS05286.1"/>
    <property type="molecule type" value="Genomic_DNA"/>
</dbReference>
<name>A0A2H0W1S1_9BACT</name>
<dbReference type="CDD" id="cd02513">
    <property type="entry name" value="CMP-NeuAc_Synthase"/>
    <property type="match status" value="1"/>
</dbReference>
<reference evidence="2" key="1">
    <citation type="submission" date="2017-09" db="EMBL/GenBank/DDBJ databases">
        <title>Depth-based differentiation of microbial function through sediment-hosted aquifers and enrichment of novel symbionts in the deep terrestrial subsurface.</title>
        <authorList>
            <person name="Probst A.J."/>
            <person name="Ladd B."/>
            <person name="Jarett J.K."/>
            <person name="Geller-Mcgrath D.E."/>
            <person name="Sieber C.M.K."/>
            <person name="Emerson J.B."/>
            <person name="Anantharaman K."/>
            <person name="Thomas B.C."/>
            <person name="Malmstrom R."/>
            <person name="Stieglmeier M."/>
            <person name="Klingl A."/>
            <person name="Woyke T."/>
            <person name="Ryan C.M."/>
            <person name="Banfield J.F."/>
        </authorList>
    </citation>
    <scope>NUCLEOTIDE SEQUENCE [LARGE SCALE GENOMIC DNA]</scope>
</reference>
<dbReference type="Pfam" id="PF02348">
    <property type="entry name" value="CTP_transf_3"/>
    <property type="match status" value="1"/>
</dbReference>
<dbReference type="AlphaFoldDB" id="A0A2H0W1S1"/>
<keyword evidence="1" id="KW-0808">Transferase</keyword>
<comment type="caution">
    <text evidence="1">The sequence shown here is derived from an EMBL/GenBank/DDBJ whole genome shotgun (WGS) entry which is preliminary data.</text>
</comment>
<dbReference type="PANTHER" id="PTHR21485">
    <property type="entry name" value="HAD SUPERFAMILY MEMBERS CMAS AND KDSC"/>
    <property type="match status" value="1"/>
</dbReference>
<gene>
    <name evidence="1" type="ORF">COT81_01865</name>
</gene>
<dbReference type="Proteomes" id="UP000230935">
    <property type="component" value="Unassembled WGS sequence"/>
</dbReference>
<dbReference type="Gene3D" id="3.90.550.10">
    <property type="entry name" value="Spore Coat Polysaccharide Biosynthesis Protein SpsA, Chain A"/>
    <property type="match status" value="1"/>
</dbReference>
<evidence type="ECO:0000313" key="1">
    <source>
        <dbReference type="EMBL" id="PIS05286.1"/>
    </source>
</evidence>
<dbReference type="InterPro" id="IPR050793">
    <property type="entry name" value="CMP-NeuNAc_synthase"/>
</dbReference>
<dbReference type="GO" id="GO:0008781">
    <property type="term" value="F:N-acylneuraminate cytidylyltransferase activity"/>
    <property type="evidence" value="ECO:0007669"/>
    <property type="project" value="TreeGrafter"/>
</dbReference>